<evidence type="ECO:0000313" key="2">
    <source>
        <dbReference type="EnsemblPlants" id="cds.evm.model.03.1503"/>
    </source>
</evidence>
<reference evidence="2" key="1">
    <citation type="submission" date="2018-11" db="EMBL/GenBank/DDBJ databases">
        <authorList>
            <person name="Grassa J C."/>
        </authorList>
    </citation>
    <scope>NUCLEOTIDE SEQUENCE [LARGE SCALE GENOMIC DNA]</scope>
</reference>
<sequence length="115" mass="13976">MLWTAVQDRLRTRARLKQMKVISDDCCLFCSNHSETKSHLFFSCIFATQCLLQIKSWLHWRIESVDLDVILRWIERSNKGRFRRAYGTLLLLRVYQIWKARNLMLWESKERESPR</sequence>
<dbReference type="AlphaFoldDB" id="A0A803P5I7"/>
<keyword evidence="3" id="KW-1185">Reference proteome</keyword>
<protein>
    <recommendedName>
        <fullName evidence="1">Reverse transcriptase zinc-binding domain-containing protein</fullName>
    </recommendedName>
</protein>
<reference evidence="2" key="2">
    <citation type="submission" date="2021-03" db="UniProtKB">
        <authorList>
            <consortium name="EnsemblPlants"/>
        </authorList>
    </citation>
    <scope>IDENTIFICATION</scope>
</reference>
<evidence type="ECO:0000313" key="3">
    <source>
        <dbReference type="Proteomes" id="UP000596661"/>
    </source>
</evidence>
<organism evidence="2 3">
    <name type="scientific">Cannabis sativa</name>
    <name type="common">Hemp</name>
    <name type="synonym">Marijuana</name>
    <dbReference type="NCBI Taxonomy" id="3483"/>
    <lineage>
        <taxon>Eukaryota</taxon>
        <taxon>Viridiplantae</taxon>
        <taxon>Streptophyta</taxon>
        <taxon>Embryophyta</taxon>
        <taxon>Tracheophyta</taxon>
        <taxon>Spermatophyta</taxon>
        <taxon>Magnoliopsida</taxon>
        <taxon>eudicotyledons</taxon>
        <taxon>Gunneridae</taxon>
        <taxon>Pentapetalae</taxon>
        <taxon>rosids</taxon>
        <taxon>fabids</taxon>
        <taxon>Rosales</taxon>
        <taxon>Cannabaceae</taxon>
        <taxon>Cannabis</taxon>
    </lineage>
</organism>
<proteinExistence type="predicted"/>
<name>A0A803P5I7_CANSA</name>
<dbReference type="EnsemblPlants" id="evm.model.03.1503">
    <property type="protein sequence ID" value="cds.evm.model.03.1503"/>
    <property type="gene ID" value="evm.TU.03.1503"/>
</dbReference>
<feature type="domain" description="Reverse transcriptase zinc-binding" evidence="1">
    <location>
        <begin position="1"/>
        <end position="49"/>
    </location>
</feature>
<evidence type="ECO:0000259" key="1">
    <source>
        <dbReference type="Pfam" id="PF13966"/>
    </source>
</evidence>
<dbReference type="Pfam" id="PF13966">
    <property type="entry name" value="zf-RVT"/>
    <property type="match status" value="1"/>
</dbReference>
<dbReference type="OMA" id="FFECPLA"/>
<accession>A0A803P5I7</accession>
<dbReference type="Gramene" id="evm.model.03.1503">
    <property type="protein sequence ID" value="cds.evm.model.03.1503"/>
    <property type="gene ID" value="evm.TU.03.1503"/>
</dbReference>
<dbReference type="Proteomes" id="UP000596661">
    <property type="component" value="Chromosome 3"/>
</dbReference>
<dbReference type="EMBL" id="UZAU01000314">
    <property type="status" value="NOT_ANNOTATED_CDS"/>
    <property type="molecule type" value="Genomic_DNA"/>
</dbReference>
<dbReference type="InterPro" id="IPR026960">
    <property type="entry name" value="RVT-Znf"/>
</dbReference>